<name>A0AAE1V2P9_9SOLA</name>
<sequence length="53" mass="5761">MRHPSSRSLLWSSKPHREDNICFSAVLVTSSSSPISSSISDIISFNCSKSGHP</sequence>
<evidence type="ECO:0000313" key="1">
    <source>
        <dbReference type="EMBL" id="KAK4348191.1"/>
    </source>
</evidence>
<comment type="caution">
    <text evidence="1">The sequence shown here is derived from an EMBL/GenBank/DDBJ whole genome shotgun (WGS) entry which is preliminary data.</text>
</comment>
<evidence type="ECO:0000313" key="2">
    <source>
        <dbReference type="Proteomes" id="UP001291623"/>
    </source>
</evidence>
<dbReference type="AlphaFoldDB" id="A0AAE1V2P9"/>
<reference evidence="1" key="1">
    <citation type="submission" date="2023-12" db="EMBL/GenBank/DDBJ databases">
        <title>Genome assembly of Anisodus tanguticus.</title>
        <authorList>
            <person name="Wang Y.-J."/>
        </authorList>
    </citation>
    <scope>NUCLEOTIDE SEQUENCE</scope>
    <source>
        <strain evidence="1">KB-2021</strain>
        <tissue evidence="1">Leaf</tissue>
    </source>
</reference>
<organism evidence="1 2">
    <name type="scientific">Anisodus tanguticus</name>
    <dbReference type="NCBI Taxonomy" id="243964"/>
    <lineage>
        <taxon>Eukaryota</taxon>
        <taxon>Viridiplantae</taxon>
        <taxon>Streptophyta</taxon>
        <taxon>Embryophyta</taxon>
        <taxon>Tracheophyta</taxon>
        <taxon>Spermatophyta</taxon>
        <taxon>Magnoliopsida</taxon>
        <taxon>eudicotyledons</taxon>
        <taxon>Gunneridae</taxon>
        <taxon>Pentapetalae</taxon>
        <taxon>asterids</taxon>
        <taxon>lamiids</taxon>
        <taxon>Solanales</taxon>
        <taxon>Solanaceae</taxon>
        <taxon>Solanoideae</taxon>
        <taxon>Hyoscyameae</taxon>
        <taxon>Anisodus</taxon>
    </lineage>
</organism>
<keyword evidence="2" id="KW-1185">Reference proteome</keyword>
<gene>
    <name evidence="1" type="ORF">RND71_034530</name>
</gene>
<proteinExistence type="predicted"/>
<protein>
    <submittedName>
        <fullName evidence="1">Uncharacterized protein</fullName>
    </submittedName>
</protein>
<accession>A0AAE1V2P9</accession>
<dbReference type="EMBL" id="JAVYJV010000018">
    <property type="protein sequence ID" value="KAK4348191.1"/>
    <property type="molecule type" value="Genomic_DNA"/>
</dbReference>
<dbReference type="Proteomes" id="UP001291623">
    <property type="component" value="Unassembled WGS sequence"/>
</dbReference>